<keyword evidence="10" id="KW-0902">Two-component regulatory system</keyword>
<evidence type="ECO:0000256" key="9">
    <source>
        <dbReference type="ARBA" id="ARBA00022840"/>
    </source>
</evidence>
<dbReference type="InterPro" id="IPR005467">
    <property type="entry name" value="His_kinase_dom"/>
</dbReference>
<protein>
    <recommendedName>
        <fullName evidence="3">histidine kinase</fullName>
        <ecNumber evidence="3">2.7.13.3</ecNumber>
    </recommendedName>
</protein>
<keyword evidence="5" id="KW-0597">Phosphoprotein</keyword>
<dbReference type="InterPro" id="IPR050640">
    <property type="entry name" value="Bact_2-comp_sensor_kinase"/>
</dbReference>
<sequence length="583" mass="68472">MKRIHFNDVKIRNKLLMIYMVSVFLPIVLTNVIFYHVTSENVKAQKISDSELALKQISNDFRKSVEDAVGISTVLYSDSLLHQFLETTYETPLDFILAYNYYFRDVNKYTPIYSSIRSIYLYTDNSSVITAGGIFGIDKKVKDSHWYQSTSNIRQFYPVVTRTLDDQGELSKFSVVRQLDYFNQNNTQKIIMINLNDSVIEQIFHNVTFEGDIYLVNKEGNIEYTTKNDVPWKTQFVSYKSIRNIEDSIELTSNYQLQYLNDWKLIGILPENNLISDVENSRSFIFYLAIWNFVIPSMFIIYMAGNIHLRLNQIVRKMRKVKDQSFEMIEGATYKDEIGVLTSEFNRMTKKIKGLINDVYIVKIQKKDLELQKKEAQLNALQSQINPHFLFNVLETVRMRSLLKEEKETAEIIHNMAKILRNSITWDKDWITIEQELLLAKSFLEIQQYRFDDKLYYEFEIDNDVKKVEIPNMVIIPFIENASIHGIEAKKGKGKVVVKVEREDQAIIFRIYDNGVGMSEDKVRQLYRSLEKDEIGDRVGIKNVYYRLKMYYGDSFTLNIESQKNEGTMIILKLPIILLKTRE</sequence>
<dbReference type="InterPro" id="IPR036890">
    <property type="entry name" value="HATPase_C_sf"/>
</dbReference>
<evidence type="ECO:0000259" key="13">
    <source>
        <dbReference type="PROSITE" id="PS50109"/>
    </source>
</evidence>
<dbReference type="GO" id="GO:0005886">
    <property type="term" value="C:plasma membrane"/>
    <property type="evidence" value="ECO:0007669"/>
    <property type="project" value="UniProtKB-SubCell"/>
</dbReference>
<keyword evidence="12" id="KW-1133">Transmembrane helix</keyword>
<keyword evidence="6" id="KW-0808">Transferase</keyword>
<keyword evidence="7" id="KW-0547">Nucleotide-binding</keyword>
<dbReference type="AlphaFoldDB" id="A0A368Y3D0"/>
<gene>
    <name evidence="15" type="ORF">DFR57_10377</name>
</gene>
<reference evidence="15 16" key="1">
    <citation type="submission" date="2018-07" db="EMBL/GenBank/DDBJ databases">
        <title>Genomic Encyclopedia of Type Strains, Phase IV (KMG-IV): sequencing the most valuable type-strain genomes for metagenomic binning, comparative biology and taxonomic classification.</title>
        <authorList>
            <person name="Goeker M."/>
        </authorList>
    </citation>
    <scope>NUCLEOTIDE SEQUENCE [LARGE SCALE GENOMIC DNA]</scope>
    <source>
        <strain evidence="15 16">DSM 27696</strain>
    </source>
</reference>
<dbReference type="Proteomes" id="UP000252585">
    <property type="component" value="Unassembled WGS sequence"/>
</dbReference>
<feature type="domain" description="Histidine kinase" evidence="13">
    <location>
        <begin position="474"/>
        <end position="578"/>
    </location>
</feature>
<dbReference type="SUPFAM" id="SSF158472">
    <property type="entry name" value="HAMP domain-like"/>
    <property type="match status" value="1"/>
</dbReference>
<feature type="transmembrane region" description="Helical" evidence="12">
    <location>
        <begin position="16"/>
        <end position="37"/>
    </location>
</feature>
<organism evidence="15 16">
    <name type="scientific">Saliterribacillus persicus</name>
    <dbReference type="NCBI Taxonomy" id="930114"/>
    <lineage>
        <taxon>Bacteria</taxon>
        <taxon>Bacillati</taxon>
        <taxon>Bacillota</taxon>
        <taxon>Bacilli</taxon>
        <taxon>Bacillales</taxon>
        <taxon>Bacillaceae</taxon>
        <taxon>Saliterribacillus</taxon>
    </lineage>
</organism>
<dbReference type="Pfam" id="PF02518">
    <property type="entry name" value="HATPase_c"/>
    <property type="match status" value="1"/>
</dbReference>
<evidence type="ECO:0000313" key="15">
    <source>
        <dbReference type="EMBL" id="RCW74781.1"/>
    </source>
</evidence>
<name>A0A368Y3D0_9BACI</name>
<dbReference type="EMBL" id="QPJJ01000003">
    <property type="protein sequence ID" value="RCW74781.1"/>
    <property type="molecule type" value="Genomic_DNA"/>
</dbReference>
<evidence type="ECO:0000256" key="6">
    <source>
        <dbReference type="ARBA" id="ARBA00022679"/>
    </source>
</evidence>
<evidence type="ECO:0000256" key="7">
    <source>
        <dbReference type="ARBA" id="ARBA00022741"/>
    </source>
</evidence>
<dbReference type="PROSITE" id="PS50109">
    <property type="entry name" value="HIS_KIN"/>
    <property type="match status" value="1"/>
</dbReference>
<keyword evidence="12" id="KW-0812">Transmembrane</keyword>
<dbReference type="GO" id="GO:0000155">
    <property type="term" value="F:phosphorelay sensor kinase activity"/>
    <property type="evidence" value="ECO:0007669"/>
    <property type="project" value="InterPro"/>
</dbReference>
<proteinExistence type="predicted"/>
<keyword evidence="8 15" id="KW-0418">Kinase</keyword>
<evidence type="ECO:0000256" key="1">
    <source>
        <dbReference type="ARBA" id="ARBA00000085"/>
    </source>
</evidence>
<dbReference type="Gene3D" id="6.10.340.10">
    <property type="match status" value="1"/>
</dbReference>
<comment type="subcellular location">
    <subcellularLocation>
        <location evidence="2">Cell membrane</location>
        <topology evidence="2">Multi-pass membrane protein</topology>
    </subcellularLocation>
</comment>
<dbReference type="EC" id="2.7.13.3" evidence="3"/>
<evidence type="ECO:0000256" key="12">
    <source>
        <dbReference type="SAM" id="Phobius"/>
    </source>
</evidence>
<keyword evidence="16" id="KW-1185">Reference proteome</keyword>
<dbReference type="Gene3D" id="3.30.565.10">
    <property type="entry name" value="Histidine kinase-like ATPase, C-terminal domain"/>
    <property type="match status" value="1"/>
</dbReference>
<keyword evidence="11 12" id="KW-0472">Membrane</keyword>
<evidence type="ECO:0000256" key="11">
    <source>
        <dbReference type="ARBA" id="ARBA00023136"/>
    </source>
</evidence>
<comment type="caution">
    <text evidence="15">The sequence shown here is derived from an EMBL/GenBank/DDBJ whole genome shotgun (WGS) entry which is preliminary data.</text>
</comment>
<evidence type="ECO:0000313" key="16">
    <source>
        <dbReference type="Proteomes" id="UP000252585"/>
    </source>
</evidence>
<evidence type="ECO:0000256" key="8">
    <source>
        <dbReference type="ARBA" id="ARBA00022777"/>
    </source>
</evidence>
<evidence type="ECO:0000256" key="5">
    <source>
        <dbReference type="ARBA" id="ARBA00022553"/>
    </source>
</evidence>
<dbReference type="PANTHER" id="PTHR34220:SF7">
    <property type="entry name" value="SENSOR HISTIDINE KINASE YPDA"/>
    <property type="match status" value="1"/>
</dbReference>
<dbReference type="PROSITE" id="PS50885">
    <property type="entry name" value="HAMP"/>
    <property type="match status" value="1"/>
</dbReference>
<dbReference type="InterPro" id="IPR003660">
    <property type="entry name" value="HAMP_dom"/>
</dbReference>
<feature type="domain" description="HAMP" evidence="14">
    <location>
        <begin position="305"/>
        <end position="357"/>
    </location>
</feature>
<feature type="transmembrane region" description="Helical" evidence="12">
    <location>
        <begin position="284"/>
        <end position="309"/>
    </location>
</feature>
<dbReference type="PANTHER" id="PTHR34220">
    <property type="entry name" value="SENSOR HISTIDINE KINASE YPDA"/>
    <property type="match status" value="1"/>
</dbReference>
<evidence type="ECO:0000256" key="10">
    <source>
        <dbReference type="ARBA" id="ARBA00023012"/>
    </source>
</evidence>
<dbReference type="InterPro" id="IPR003594">
    <property type="entry name" value="HATPase_dom"/>
</dbReference>
<dbReference type="InterPro" id="IPR010559">
    <property type="entry name" value="Sig_transdc_His_kin_internal"/>
</dbReference>
<evidence type="ECO:0000256" key="3">
    <source>
        <dbReference type="ARBA" id="ARBA00012438"/>
    </source>
</evidence>
<dbReference type="OrthoDB" id="9776552at2"/>
<comment type="catalytic activity">
    <reaction evidence="1">
        <text>ATP + protein L-histidine = ADP + protein N-phospho-L-histidine.</text>
        <dbReference type="EC" id="2.7.13.3"/>
    </reaction>
</comment>
<dbReference type="Pfam" id="PF06580">
    <property type="entry name" value="His_kinase"/>
    <property type="match status" value="1"/>
</dbReference>
<evidence type="ECO:0000256" key="4">
    <source>
        <dbReference type="ARBA" id="ARBA00022475"/>
    </source>
</evidence>
<keyword evidence="9" id="KW-0067">ATP-binding</keyword>
<dbReference type="SUPFAM" id="SSF55874">
    <property type="entry name" value="ATPase domain of HSP90 chaperone/DNA topoisomerase II/histidine kinase"/>
    <property type="match status" value="1"/>
</dbReference>
<accession>A0A368Y3D0</accession>
<dbReference type="GO" id="GO:0005524">
    <property type="term" value="F:ATP binding"/>
    <property type="evidence" value="ECO:0007669"/>
    <property type="project" value="UniProtKB-KW"/>
</dbReference>
<evidence type="ECO:0000256" key="2">
    <source>
        <dbReference type="ARBA" id="ARBA00004651"/>
    </source>
</evidence>
<keyword evidence="4" id="KW-1003">Cell membrane</keyword>
<evidence type="ECO:0000259" key="14">
    <source>
        <dbReference type="PROSITE" id="PS50885"/>
    </source>
</evidence>
<dbReference type="RefSeq" id="WP_114351897.1">
    <property type="nucleotide sequence ID" value="NZ_QPJJ01000003.1"/>
</dbReference>